<organism evidence="2 3">
    <name type="scientific">Dorcoceras hygrometricum</name>
    <dbReference type="NCBI Taxonomy" id="472368"/>
    <lineage>
        <taxon>Eukaryota</taxon>
        <taxon>Viridiplantae</taxon>
        <taxon>Streptophyta</taxon>
        <taxon>Embryophyta</taxon>
        <taxon>Tracheophyta</taxon>
        <taxon>Spermatophyta</taxon>
        <taxon>Magnoliopsida</taxon>
        <taxon>eudicotyledons</taxon>
        <taxon>Gunneridae</taxon>
        <taxon>Pentapetalae</taxon>
        <taxon>asterids</taxon>
        <taxon>lamiids</taxon>
        <taxon>Lamiales</taxon>
        <taxon>Gesneriaceae</taxon>
        <taxon>Didymocarpoideae</taxon>
        <taxon>Trichosporeae</taxon>
        <taxon>Loxocarpinae</taxon>
        <taxon>Dorcoceras</taxon>
    </lineage>
</organism>
<feature type="region of interest" description="Disordered" evidence="1">
    <location>
        <begin position="40"/>
        <end position="78"/>
    </location>
</feature>
<reference evidence="2 3" key="1">
    <citation type="journal article" date="2015" name="Proc. Natl. Acad. Sci. U.S.A.">
        <title>The resurrection genome of Boea hygrometrica: A blueprint for survival of dehydration.</title>
        <authorList>
            <person name="Xiao L."/>
            <person name="Yang G."/>
            <person name="Zhang L."/>
            <person name="Yang X."/>
            <person name="Zhao S."/>
            <person name="Ji Z."/>
            <person name="Zhou Q."/>
            <person name="Hu M."/>
            <person name="Wang Y."/>
            <person name="Chen M."/>
            <person name="Xu Y."/>
            <person name="Jin H."/>
            <person name="Xiao X."/>
            <person name="Hu G."/>
            <person name="Bao F."/>
            <person name="Hu Y."/>
            <person name="Wan P."/>
            <person name="Li L."/>
            <person name="Deng X."/>
            <person name="Kuang T."/>
            <person name="Xiang C."/>
            <person name="Zhu J.K."/>
            <person name="Oliver M.J."/>
            <person name="He Y."/>
        </authorList>
    </citation>
    <scope>NUCLEOTIDE SEQUENCE [LARGE SCALE GENOMIC DNA]</scope>
    <source>
        <strain evidence="3">cv. XS01</strain>
    </source>
</reference>
<dbReference type="AlphaFoldDB" id="A0A2Z7AZL4"/>
<gene>
    <name evidence="2" type="ORF">F511_17671</name>
</gene>
<sequence length="113" mass="13267">MFSSWFDAFMESAVELAMRRPELIQLFVIRRRPKLNQLEHNNLADDEDQLQALKSKSQESAGSLHSRRKGSDVVEDPVASYRCNNHSHDVITISRWSEVQKLKRRRVEIQQMD</sequence>
<evidence type="ECO:0000256" key="1">
    <source>
        <dbReference type="SAM" id="MobiDB-lite"/>
    </source>
</evidence>
<proteinExistence type="predicted"/>
<accession>A0A2Z7AZL4</accession>
<keyword evidence="3" id="KW-1185">Reference proteome</keyword>
<feature type="compositionally biased region" description="Polar residues" evidence="1">
    <location>
        <begin position="52"/>
        <end position="63"/>
    </location>
</feature>
<protein>
    <submittedName>
        <fullName evidence="2">Uncharacterized protein</fullName>
    </submittedName>
</protein>
<dbReference type="Proteomes" id="UP000250235">
    <property type="component" value="Unassembled WGS sequence"/>
</dbReference>
<evidence type="ECO:0000313" key="3">
    <source>
        <dbReference type="Proteomes" id="UP000250235"/>
    </source>
</evidence>
<name>A0A2Z7AZL4_9LAMI</name>
<evidence type="ECO:0000313" key="2">
    <source>
        <dbReference type="EMBL" id="KZV27275.1"/>
    </source>
</evidence>
<dbReference type="EMBL" id="KV010645">
    <property type="protein sequence ID" value="KZV27275.1"/>
    <property type="molecule type" value="Genomic_DNA"/>
</dbReference>